<sequence length="65" mass="6463">MPAPVFEEFDPANNCECPGCVHWRRVGGSPLPGRFGGHPAARGVLVVAAAASAALAASAPTAAAH</sequence>
<name>A0ABV1X3K0_9ACTN</name>
<organism evidence="1 2">
    <name type="scientific">Streptomyces hyaluromycini</name>
    <dbReference type="NCBI Taxonomy" id="1377993"/>
    <lineage>
        <taxon>Bacteria</taxon>
        <taxon>Bacillati</taxon>
        <taxon>Actinomycetota</taxon>
        <taxon>Actinomycetes</taxon>
        <taxon>Kitasatosporales</taxon>
        <taxon>Streptomycetaceae</taxon>
        <taxon>Streptomyces</taxon>
    </lineage>
</organism>
<evidence type="ECO:0000313" key="2">
    <source>
        <dbReference type="Proteomes" id="UP001474181"/>
    </source>
</evidence>
<evidence type="ECO:0000313" key="1">
    <source>
        <dbReference type="EMBL" id="MER7183592.1"/>
    </source>
</evidence>
<dbReference type="Proteomes" id="UP001474181">
    <property type="component" value="Unassembled WGS sequence"/>
</dbReference>
<comment type="caution">
    <text evidence="1">The sequence shown here is derived from an EMBL/GenBank/DDBJ whole genome shotgun (WGS) entry which is preliminary data.</text>
</comment>
<accession>A0ABV1X3K0</accession>
<keyword evidence="2" id="KW-1185">Reference proteome</keyword>
<feature type="non-terminal residue" evidence="1">
    <location>
        <position position="65"/>
    </location>
</feature>
<protein>
    <submittedName>
        <fullName evidence="1">Uncharacterized protein</fullName>
    </submittedName>
</protein>
<dbReference type="EMBL" id="JBEPEK010000257">
    <property type="protein sequence ID" value="MER7183592.1"/>
    <property type="molecule type" value="Genomic_DNA"/>
</dbReference>
<gene>
    <name evidence="1" type="ORF">ABT404_29670</name>
</gene>
<proteinExistence type="predicted"/>
<reference evidence="1 2" key="1">
    <citation type="submission" date="2024-06" db="EMBL/GenBank/DDBJ databases">
        <title>The Natural Products Discovery Center: Release of the First 8490 Sequenced Strains for Exploring Actinobacteria Biosynthetic Diversity.</title>
        <authorList>
            <person name="Kalkreuter E."/>
            <person name="Kautsar S.A."/>
            <person name="Yang D."/>
            <person name="Bader C.D."/>
            <person name="Teijaro C.N."/>
            <person name="Fluegel L."/>
            <person name="Davis C.M."/>
            <person name="Simpson J.R."/>
            <person name="Lauterbach L."/>
            <person name="Steele A.D."/>
            <person name="Gui C."/>
            <person name="Meng S."/>
            <person name="Li G."/>
            <person name="Viehrig K."/>
            <person name="Ye F."/>
            <person name="Su P."/>
            <person name="Kiefer A.F."/>
            <person name="Nichols A."/>
            <person name="Cepeda A.J."/>
            <person name="Yan W."/>
            <person name="Fan B."/>
            <person name="Jiang Y."/>
            <person name="Adhikari A."/>
            <person name="Zheng C.-J."/>
            <person name="Schuster L."/>
            <person name="Cowan T.M."/>
            <person name="Smanski M.J."/>
            <person name="Chevrette M.G."/>
            <person name="De Carvalho L.P.S."/>
            <person name="Shen B."/>
        </authorList>
    </citation>
    <scope>NUCLEOTIDE SEQUENCE [LARGE SCALE GENOMIC DNA]</scope>
    <source>
        <strain evidence="1 2">NPDC000234</strain>
    </source>
</reference>